<reference evidence="1 2" key="1">
    <citation type="submission" date="2021-02" db="EMBL/GenBank/DDBJ databases">
        <authorList>
            <person name="Han P."/>
        </authorList>
    </citation>
    <scope>NUCLEOTIDE SEQUENCE [LARGE SCALE GENOMIC DNA]</scope>
    <source>
        <strain evidence="1">Candidatus Nitrospira sp. ZN2</strain>
    </source>
</reference>
<proteinExistence type="predicted"/>
<comment type="caution">
    <text evidence="1">The sequence shown here is derived from an EMBL/GenBank/DDBJ whole genome shotgun (WGS) entry which is preliminary data.</text>
</comment>
<dbReference type="EMBL" id="CAJNBJ010000002">
    <property type="protein sequence ID" value="CAE6726055.1"/>
    <property type="molecule type" value="Genomic_DNA"/>
</dbReference>
<evidence type="ECO:0000313" key="1">
    <source>
        <dbReference type="EMBL" id="CAE6726055.1"/>
    </source>
</evidence>
<protein>
    <submittedName>
        <fullName evidence="1">Uncharacterized protein</fullName>
    </submittedName>
</protein>
<name>A0ABM8R0G4_9BACT</name>
<keyword evidence="2" id="KW-1185">Reference proteome</keyword>
<evidence type="ECO:0000313" key="2">
    <source>
        <dbReference type="Proteomes" id="UP000675880"/>
    </source>
</evidence>
<accession>A0ABM8R0G4</accession>
<organism evidence="1 2">
    <name type="scientific">Nitrospira defluvii</name>
    <dbReference type="NCBI Taxonomy" id="330214"/>
    <lineage>
        <taxon>Bacteria</taxon>
        <taxon>Pseudomonadati</taxon>
        <taxon>Nitrospirota</taxon>
        <taxon>Nitrospiria</taxon>
        <taxon>Nitrospirales</taxon>
        <taxon>Nitrospiraceae</taxon>
        <taxon>Nitrospira</taxon>
    </lineage>
</organism>
<sequence>MEQAEDQMRRAIGTLLQSDPLIKLLQEVRLGRMKATDPGLRAVTESWMAVYSQVLQSHQVSADLLPRLDPTPRLQVLVDAGVLSWDHPGTAQLRELFQRLSAPVA</sequence>
<dbReference type="Proteomes" id="UP000675880">
    <property type="component" value="Unassembled WGS sequence"/>
</dbReference>
<dbReference type="RefSeq" id="WP_213041480.1">
    <property type="nucleotide sequence ID" value="NZ_CAJNBJ010000002.1"/>
</dbReference>
<gene>
    <name evidence="1" type="ORF">NSPZN2_100104</name>
</gene>